<protein>
    <submittedName>
        <fullName evidence="1">Uncharacterized protein</fullName>
    </submittedName>
</protein>
<evidence type="ECO:0000313" key="1">
    <source>
        <dbReference type="EMBL" id="QHT00197.1"/>
    </source>
</evidence>
<dbReference type="AlphaFoldDB" id="A0A6C0C764"/>
<accession>A0A6C0C764</accession>
<proteinExistence type="predicted"/>
<organism evidence="1">
    <name type="scientific">viral metagenome</name>
    <dbReference type="NCBI Taxonomy" id="1070528"/>
    <lineage>
        <taxon>unclassified sequences</taxon>
        <taxon>metagenomes</taxon>
        <taxon>organismal metagenomes</taxon>
    </lineage>
</organism>
<name>A0A6C0C764_9ZZZZ</name>
<sequence length="290" mass="33638">METIINSDIFNHHIKQLLDPINLFNLLITCKLFSKYLCKEDLEKNAVIQFGNELSKIFGDKHSHIFHIIQKWNAVISGSIIIKSIIGSKWNDIDLKVHITRDTTLENVYEIVSVCEKKPKITIIPGSGVEILIDENIIINLYTADSCMSKYDEAISLKFPNKLMVTNIKRIIDQEINVNIFECNIGLFLKYYNNGFNFYDENKILSNDELYVKFSKYLDISDIEECKIVDAGYAYKSKYYRVKIINGNYGKIKKMKKCDNDEKCLIHALCQNVKHYHRGSNILVMNARDN</sequence>
<reference evidence="1" key="1">
    <citation type="journal article" date="2020" name="Nature">
        <title>Giant virus diversity and host interactions through global metagenomics.</title>
        <authorList>
            <person name="Schulz F."/>
            <person name="Roux S."/>
            <person name="Paez-Espino D."/>
            <person name="Jungbluth S."/>
            <person name="Walsh D.A."/>
            <person name="Denef V.J."/>
            <person name="McMahon K.D."/>
            <person name="Konstantinidis K.T."/>
            <person name="Eloe-Fadrosh E.A."/>
            <person name="Kyrpides N.C."/>
            <person name="Woyke T."/>
        </authorList>
    </citation>
    <scope>NUCLEOTIDE SEQUENCE</scope>
    <source>
        <strain evidence="1">GVMAG-M-3300020192-26</strain>
    </source>
</reference>
<dbReference type="EMBL" id="MN739353">
    <property type="protein sequence ID" value="QHT00197.1"/>
    <property type="molecule type" value="Genomic_DNA"/>
</dbReference>